<dbReference type="GO" id="GO:0046872">
    <property type="term" value="F:metal ion binding"/>
    <property type="evidence" value="ECO:0007669"/>
    <property type="project" value="UniProtKB-KW"/>
</dbReference>
<dbReference type="InterPro" id="IPR004843">
    <property type="entry name" value="Calcineurin-like_PHP"/>
</dbReference>
<evidence type="ECO:0000256" key="3">
    <source>
        <dbReference type="ARBA" id="ARBA00023004"/>
    </source>
</evidence>
<dbReference type="EMBL" id="SNYN01000022">
    <property type="protein sequence ID" value="TDQ47184.1"/>
    <property type="molecule type" value="Genomic_DNA"/>
</dbReference>
<dbReference type="Gene3D" id="3.60.21.10">
    <property type="match status" value="1"/>
</dbReference>
<dbReference type="PANTHER" id="PTHR42988">
    <property type="entry name" value="PHOSPHOHYDROLASE"/>
    <property type="match status" value="1"/>
</dbReference>
<keyword evidence="7" id="KW-1185">Reference proteome</keyword>
<dbReference type="PANTHER" id="PTHR42988:SF2">
    <property type="entry name" value="CYCLIC NUCLEOTIDE PHOSPHODIESTERASE CBUA0032-RELATED"/>
    <property type="match status" value="1"/>
</dbReference>
<evidence type="ECO:0000256" key="1">
    <source>
        <dbReference type="ARBA" id="ARBA00022723"/>
    </source>
</evidence>
<reference evidence="6 7" key="1">
    <citation type="submission" date="2019-03" db="EMBL/GenBank/DDBJ databases">
        <title>Genomic Encyclopedia of Type Strains, Phase IV (KMG-IV): sequencing the most valuable type-strain genomes for metagenomic binning, comparative biology and taxonomic classification.</title>
        <authorList>
            <person name="Goeker M."/>
        </authorList>
    </citation>
    <scope>NUCLEOTIDE SEQUENCE [LARGE SCALE GENOMIC DNA]</scope>
    <source>
        <strain evidence="6 7">DSM 46770</strain>
    </source>
</reference>
<evidence type="ECO:0000313" key="6">
    <source>
        <dbReference type="EMBL" id="TDQ47184.1"/>
    </source>
</evidence>
<evidence type="ECO:0000256" key="2">
    <source>
        <dbReference type="ARBA" id="ARBA00022801"/>
    </source>
</evidence>
<keyword evidence="3" id="KW-0408">Iron</keyword>
<comment type="similarity">
    <text evidence="4">Belongs to the cyclic nucleotide phosphodiesterase class-III family.</text>
</comment>
<dbReference type="Proteomes" id="UP000295281">
    <property type="component" value="Unassembled WGS sequence"/>
</dbReference>
<dbReference type="InterPro" id="IPR029052">
    <property type="entry name" value="Metallo-depent_PP-like"/>
</dbReference>
<dbReference type="InterPro" id="IPR050884">
    <property type="entry name" value="CNP_phosphodiesterase-III"/>
</dbReference>
<dbReference type="GO" id="GO:0016787">
    <property type="term" value="F:hydrolase activity"/>
    <property type="evidence" value="ECO:0007669"/>
    <property type="project" value="UniProtKB-KW"/>
</dbReference>
<protein>
    <submittedName>
        <fullName evidence="6">3',5'-cyclic AMP phosphodiesterase CpdA</fullName>
    </submittedName>
</protein>
<name>A0A4R6UUM1_9ACTN</name>
<dbReference type="SUPFAM" id="SSF56300">
    <property type="entry name" value="Metallo-dependent phosphatases"/>
    <property type="match status" value="1"/>
</dbReference>
<comment type="caution">
    <text evidence="6">The sequence shown here is derived from an EMBL/GenBank/DDBJ whole genome shotgun (WGS) entry which is preliminary data.</text>
</comment>
<accession>A0A4R6UUM1</accession>
<evidence type="ECO:0000259" key="5">
    <source>
        <dbReference type="Pfam" id="PF00149"/>
    </source>
</evidence>
<dbReference type="AlphaFoldDB" id="A0A4R6UUM1"/>
<sequence length="248" mass="26239">MIVVAHLSDLHIDGEERSRSRTERVADHLRGLSRPADAVLVTGDVADSGRPRDYALAAELLAGQKAPVLFCPGNHDDRAALRAGLLGGSGDAPVHQAHHVAGALFLLMDSTIPGRDEGSLGPRDLEWLRDRLSASPAGTPVLLALHHPPATVGNPPVDELRLRDSGPLAEVLADFPDVVAVLVGHAHTAMATTFAGRPLLGAPGVVSTSRLPWEPSDTDAPPGLAFHLLHDDRRLTSHFRFLTAPNPA</sequence>
<organism evidence="6 7">
    <name type="scientific">Actinorugispora endophytica</name>
    <dbReference type="NCBI Taxonomy" id="1605990"/>
    <lineage>
        <taxon>Bacteria</taxon>
        <taxon>Bacillati</taxon>
        <taxon>Actinomycetota</taxon>
        <taxon>Actinomycetes</taxon>
        <taxon>Streptosporangiales</taxon>
        <taxon>Nocardiopsidaceae</taxon>
        <taxon>Actinorugispora</taxon>
    </lineage>
</organism>
<proteinExistence type="inferred from homology"/>
<dbReference type="Pfam" id="PF00149">
    <property type="entry name" value="Metallophos"/>
    <property type="match status" value="1"/>
</dbReference>
<dbReference type="RefSeq" id="WP_133742961.1">
    <property type="nucleotide sequence ID" value="NZ_SNYN01000022.1"/>
</dbReference>
<dbReference type="OrthoDB" id="5241795at2"/>
<keyword evidence="2" id="KW-0378">Hydrolase</keyword>
<gene>
    <name evidence="6" type="ORF">EV190_1223</name>
</gene>
<keyword evidence="1" id="KW-0479">Metal-binding</keyword>
<evidence type="ECO:0000313" key="7">
    <source>
        <dbReference type="Proteomes" id="UP000295281"/>
    </source>
</evidence>
<evidence type="ECO:0000256" key="4">
    <source>
        <dbReference type="ARBA" id="ARBA00025742"/>
    </source>
</evidence>
<feature type="domain" description="Calcineurin-like phosphoesterase" evidence="5">
    <location>
        <begin position="3"/>
        <end position="188"/>
    </location>
</feature>